<evidence type="ECO:0000256" key="1">
    <source>
        <dbReference type="ARBA" id="ARBA00004792"/>
    </source>
</evidence>
<evidence type="ECO:0000256" key="3">
    <source>
        <dbReference type="RuleBase" id="RU003682"/>
    </source>
</evidence>
<dbReference type="InterPro" id="IPR050231">
    <property type="entry name" value="Iron_ascorbate_oxido_reductase"/>
</dbReference>
<gene>
    <name evidence="5" type="ORF">KGA66_24085</name>
</gene>
<reference evidence="5" key="1">
    <citation type="submission" date="2021-04" db="EMBL/GenBank/DDBJ databases">
        <title>Genome based classification of Actinospica acidithermotolerans sp. nov., an actinobacterium isolated from an Indonesian hot spring.</title>
        <authorList>
            <person name="Kusuma A.B."/>
            <person name="Putra K.E."/>
            <person name="Nafisah S."/>
            <person name="Loh J."/>
            <person name="Nouioui I."/>
            <person name="Goodfellow M."/>
        </authorList>
    </citation>
    <scope>NUCLEOTIDE SEQUENCE</scope>
    <source>
        <strain evidence="5">DSM 45618</strain>
    </source>
</reference>
<comment type="caution">
    <text evidence="5">The sequence shown here is derived from an EMBL/GenBank/DDBJ whole genome shotgun (WGS) entry which is preliminary data.</text>
</comment>
<organism evidence="5 6">
    <name type="scientific">Actinocrinis puniceicyclus</name>
    <dbReference type="NCBI Taxonomy" id="977794"/>
    <lineage>
        <taxon>Bacteria</taxon>
        <taxon>Bacillati</taxon>
        <taxon>Actinomycetota</taxon>
        <taxon>Actinomycetes</taxon>
        <taxon>Catenulisporales</taxon>
        <taxon>Actinospicaceae</taxon>
        <taxon>Actinocrinis</taxon>
    </lineage>
</organism>
<evidence type="ECO:0000259" key="4">
    <source>
        <dbReference type="PROSITE" id="PS51471"/>
    </source>
</evidence>
<name>A0A8J7WTF3_9ACTN</name>
<sequence>MGIPVLDLEAAAKSSPEVLREWGDAARGFGVFRLVNHGIPTSVRESCAAAARWFHGREASWKDRFAIERSRGNKGFVPADFSPRAPSSNRVVRDYASLDFGTESTSADGLRAILLGPNLWPDEPGFRSAVEAYHEAVHACAVRVSRLLSLVCGLEEKYIEQRSVDGCSLLRLLHYPKPAPQFDSVAGHTDYEWLTLLWQSAEGLEVYGRDGRVHRVEACDDSLIVLIGDLLEVLSGGRLESTLHWVTPREPDRYSLTYFYGPGFDELIAPVDVPETAAAYPALAAGEHLTALRVRHFAHLRAALADGTLRLPFELPGGNPLKAAKESRLAASVAAAR</sequence>
<dbReference type="Proteomes" id="UP000677913">
    <property type="component" value="Unassembled WGS sequence"/>
</dbReference>
<dbReference type="InterPro" id="IPR044861">
    <property type="entry name" value="IPNS-like_FE2OG_OXY"/>
</dbReference>
<dbReference type="GO" id="GO:0046872">
    <property type="term" value="F:metal ion binding"/>
    <property type="evidence" value="ECO:0007669"/>
    <property type="project" value="UniProtKB-KW"/>
</dbReference>
<dbReference type="InterPro" id="IPR027443">
    <property type="entry name" value="IPNS-like_sf"/>
</dbReference>
<dbReference type="Pfam" id="PF03171">
    <property type="entry name" value="2OG-FeII_Oxy"/>
    <property type="match status" value="1"/>
</dbReference>
<dbReference type="SUPFAM" id="SSF51197">
    <property type="entry name" value="Clavaminate synthase-like"/>
    <property type="match status" value="1"/>
</dbReference>
<keyword evidence="2" id="KW-0045">Antibiotic biosynthesis</keyword>
<dbReference type="PROSITE" id="PS51471">
    <property type="entry name" value="FE2OG_OXY"/>
    <property type="match status" value="1"/>
</dbReference>
<proteinExistence type="inferred from homology"/>
<evidence type="ECO:0000256" key="2">
    <source>
        <dbReference type="ARBA" id="ARBA00023194"/>
    </source>
</evidence>
<accession>A0A8J7WTF3</accession>
<dbReference type="Gene3D" id="2.60.120.330">
    <property type="entry name" value="B-lactam Antibiotic, Isopenicillin N Synthase, Chain"/>
    <property type="match status" value="1"/>
</dbReference>
<dbReference type="PANTHER" id="PTHR47990">
    <property type="entry name" value="2-OXOGLUTARATE (2OG) AND FE(II)-DEPENDENT OXYGENASE SUPERFAMILY PROTEIN-RELATED"/>
    <property type="match status" value="1"/>
</dbReference>
<dbReference type="InterPro" id="IPR026992">
    <property type="entry name" value="DIOX_N"/>
</dbReference>
<keyword evidence="6" id="KW-1185">Reference proteome</keyword>
<keyword evidence="3" id="KW-0479">Metal-binding</keyword>
<dbReference type="Pfam" id="PF14226">
    <property type="entry name" value="DIOX_N"/>
    <property type="match status" value="1"/>
</dbReference>
<dbReference type="InterPro" id="IPR005123">
    <property type="entry name" value="Oxoglu/Fe-dep_dioxygenase_dom"/>
</dbReference>
<protein>
    <submittedName>
        <fullName evidence="5">Isopenicillin N synthase family oxygenase</fullName>
    </submittedName>
</protein>
<dbReference type="GO" id="GO:0016491">
    <property type="term" value="F:oxidoreductase activity"/>
    <property type="evidence" value="ECO:0007669"/>
    <property type="project" value="UniProtKB-KW"/>
</dbReference>
<dbReference type="GO" id="GO:0017000">
    <property type="term" value="P:antibiotic biosynthetic process"/>
    <property type="evidence" value="ECO:0007669"/>
    <property type="project" value="UniProtKB-KW"/>
</dbReference>
<evidence type="ECO:0000313" key="6">
    <source>
        <dbReference type="Proteomes" id="UP000677913"/>
    </source>
</evidence>
<comment type="similarity">
    <text evidence="3">Belongs to the iron/ascorbate-dependent oxidoreductase family.</text>
</comment>
<keyword evidence="3" id="KW-0408">Iron</keyword>
<dbReference type="RefSeq" id="WP_211470936.1">
    <property type="nucleotide sequence ID" value="NZ_JAGSXH010000124.1"/>
</dbReference>
<evidence type="ECO:0000313" key="5">
    <source>
        <dbReference type="EMBL" id="MBS2966147.1"/>
    </source>
</evidence>
<dbReference type="AlphaFoldDB" id="A0A8J7WTF3"/>
<keyword evidence="3" id="KW-0560">Oxidoreductase</keyword>
<feature type="domain" description="Fe2OG dioxygenase" evidence="4">
    <location>
        <begin position="163"/>
        <end position="262"/>
    </location>
</feature>
<comment type="pathway">
    <text evidence="1">Antibiotic biosynthesis.</text>
</comment>
<dbReference type="EMBL" id="JAGSXH010000124">
    <property type="protein sequence ID" value="MBS2966147.1"/>
    <property type="molecule type" value="Genomic_DNA"/>
</dbReference>